<dbReference type="GO" id="GO:0016705">
    <property type="term" value="F:oxidoreductase activity, acting on paired donors, with incorporation or reduction of molecular oxygen"/>
    <property type="evidence" value="ECO:0007669"/>
    <property type="project" value="InterPro"/>
</dbReference>
<gene>
    <name evidence="4" type="ORF">BCV72DRAFT_201960</name>
</gene>
<dbReference type="InterPro" id="IPR036396">
    <property type="entry name" value="Cyt_P450_sf"/>
</dbReference>
<dbReference type="Pfam" id="PF00067">
    <property type="entry name" value="p450"/>
    <property type="match status" value="1"/>
</dbReference>
<protein>
    <submittedName>
        <fullName evidence="4">Cytochrome P450</fullName>
    </submittedName>
</protein>
<proteinExistence type="inferred from homology"/>
<dbReference type="InterPro" id="IPR001128">
    <property type="entry name" value="Cyt_P450"/>
</dbReference>
<organism evidence="4">
    <name type="scientific">Rhizopus microsporus var. microsporus</name>
    <dbReference type="NCBI Taxonomy" id="86635"/>
    <lineage>
        <taxon>Eukaryota</taxon>
        <taxon>Fungi</taxon>
        <taxon>Fungi incertae sedis</taxon>
        <taxon>Mucoromycota</taxon>
        <taxon>Mucoromycotina</taxon>
        <taxon>Mucoromycetes</taxon>
        <taxon>Mucorales</taxon>
        <taxon>Mucorineae</taxon>
        <taxon>Rhizopodaceae</taxon>
        <taxon>Rhizopus</taxon>
    </lineage>
</organism>
<reference evidence="4" key="1">
    <citation type="journal article" date="2016" name="Proc. Natl. Acad. Sci. U.S.A.">
        <title>Lipid metabolic changes in an early divergent fungus govern the establishment of a mutualistic symbiosis with endobacteria.</title>
        <authorList>
            <person name="Lastovetsky O.A."/>
            <person name="Gaspar M.L."/>
            <person name="Mondo S.J."/>
            <person name="LaButti K.M."/>
            <person name="Sandor L."/>
            <person name="Grigoriev I.V."/>
            <person name="Henry S.A."/>
            <person name="Pawlowska T.E."/>
        </authorList>
    </citation>
    <scope>NUCLEOTIDE SEQUENCE [LARGE SCALE GENOMIC DNA]</scope>
    <source>
        <strain evidence="4">ATCC 52814</strain>
    </source>
</reference>
<sequence length="137" mass="15534">MAAATVMYQLVAHPEYIPELLEEQKQVSETGDPIDFVPSAYRQMPKLDSFIRESMRTRATGIILPHKNVTDKDVVLRSGAIVRPGEDVYINIWHVHFDEANQGHMDNVDQFLGFRFVGQDKQTTKTGHDFVSFGLGK</sequence>
<name>A0A1X0RB05_RHIZD</name>
<dbReference type="GO" id="GO:0020037">
    <property type="term" value="F:heme binding"/>
    <property type="evidence" value="ECO:0007669"/>
    <property type="project" value="InterPro"/>
</dbReference>
<evidence type="ECO:0000256" key="3">
    <source>
        <dbReference type="ARBA" id="ARBA00022723"/>
    </source>
</evidence>
<dbReference type="SUPFAM" id="SSF48264">
    <property type="entry name" value="Cytochrome P450"/>
    <property type="match status" value="1"/>
</dbReference>
<dbReference type="AlphaFoldDB" id="A0A1X0RB05"/>
<dbReference type="GO" id="GO:0004497">
    <property type="term" value="F:monooxygenase activity"/>
    <property type="evidence" value="ECO:0007669"/>
    <property type="project" value="InterPro"/>
</dbReference>
<dbReference type="OrthoDB" id="1844152at2759"/>
<dbReference type="VEuPathDB" id="FungiDB:BCV72DRAFT_201960"/>
<evidence type="ECO:0000313" key="4">
    <source>
        <dbReference type="EMBL" id="ORE09235.1"/>
    </source>
</evidence>
<dbReference type="EMBL" id="KV921878">
    <property type="protein sequence ID" value="ORE09235.1"/>
    <property type="molecule type" value="Genomic_DNA"/>
</dbReference>
<comment type="similarity">
    <text evidence="2">Belongs to the cytochrome P450 family.</text>
</comment>
<keyword evidence="3" id="KW-0479">Metal-binding</keyword>
<dbReference type="Proteomes" id="UP000242414">
    <property type="component" value="Unassembled WGS sequence"/>
</dbReference>
<comment type="cofactor">
    <cofactor evidence="1">
        <name>heme</name>
        <dbReference type="ChEBI" id="CHEBI:30413"/>
    </cofactor>
</comment>
<dbReference type="Gene3D" id="1.10.630.10">
    <property type="entry name" value="Cytochrome P450"/>
    <property type="match status" value="1"/>
</dbReference>
<accession>A0A1X0RB05</accession>
<evidence type="ECO:0000256" key="1">
    <source>
        <dbReference type="ARBA" id="ARBA00001971"/>
    </source>
</evidence>
<evidence type="ECO:0000256" key="2">
    <source>
        <dbReference type="ARBA" id="ARBA00010617"/>
    </source>
</evidence>
<dbReference type="PANTHER" id="PTHR46206">
    <property type="entry name" value="CYTOCHROME P450"/>
    <property type="match status" value="1"/>
</dbReference>
<dbReference type="GO" id="GO:0005506">
    <property type="term" value="F:iron ion binding"/>
    <property type="evidence" value="ECO:0007669"/>
    <property type="project" value="InterPro"/>
</dbReference>